<evidence type="ECO:0000256" key="6">
    <source>
        <dbReference type="ARBA" id="ARBA00022727"/>
    </source>
</evidence>
<dbReference type="GO" id="GO:0009156">
    <property type="term" value="P:ribonucleoside monophosphate biosynthetic process"/>
    <property type="evidence" value="ECO:0007669"/>
    <property type="project" value="InterPro"/>
</dbReference>
<dbReference type="GO" id="GO:0006015">
    <property type="term" value="P:5-phosphoribose 1-diphosphate biosynthetic process"/>
    <property type="evidence" value="ECO:0007669"/>
    <property type="project" value="TreeGrafter"/>
</dbReference>
<dbReference type="AlphaFoldDB" id="A0A3B1DX86"/>
<proteinExistence type="inferred from homology"/>
<dbReference type="Gene3D" id="3.40.50.2020">
    <property type="match status" value="2"/>
</dbReference>
<keyword evidence="7" id="KW-0547">Nucleotide-binding</keyword>
<dbReference type="PANTHER" id="PTHR10210:SF41">
    <property type="entry name" value="RIBOSE-PHOSPHATE PYROPHOSPHOKINASE 1, CHLOROPLASTIC"/>
    <property type="match status" value="1"/>
</dbReference>
<keyword evidence="5" id="KW-0479">Metal-binding</keyword>
<dbReference type="Pfam" id="PF14572">
    <property type="entry name" value="Pribosyl_synth"/>
    <property type="match status" value="1"/>
</dbReference>
<evidence type="ECO:0000256" key="3">
    <source>
        <dbReference type="ARBA" id="ARBA00013247"/>
    </source>
</evidence>
<protein>
    <recommendedName>
        <fullName evidence="3">ribose-phosphate diphosphokinase</fullName>
        <ecNumber evidence="3">2.7.6.1</ecNumber>
    </recommendedName>
</protein>
<keyword evidence="4 13" id="KW-0808">Transferase</keyword>
<feature type="domain" description="Ribose-phosphate pyrophosphokinase N-terminal" evidence="12">
    <location>
        <begin position="5"/>
        <end position="120"/>
    </location>
</feature>
<accession>A0A3B1DX86</accession>
<dbReference type="HAMAP" id="MF_00583_B">
    <property type="entry name" value="RibP_PPkinase_B"/>
    <property type="match status" value="1"/>
</dbReference>
<gene>
    <name evidence="13" type="ORF">MNBD_UNCLBAC01-1372</name>
</gene>
<organism evidence="13">
    <name type="scientific">hydrothermal vent metagenome</name>
    <dbReference type="NCBI Taxonomy" id="652676"/>
    <lineage>
        <taxon>unclassified sequences</taxon>
        <taxon>metagenomes</taxon>
        <taxon>ecological metagenomes</taxon>
    </lineage>
</organism>
<dbReference type="SUPFAM" id="SSF53271">
    <property type="entry name" value="PRTase-like"/>
    <property type="match status" value="2"/>
</dbReference>
<dbReference type="Pfam" id="PF13793">
    <property type="entry name" value="Pribosyltran_N"/>
    <property type="match status" value="1"/>
</dbReference>
<evidence type="ECO:0000256" key="1">
    <source>
        <dbReference type="ARBA" id="ARBA00001946"/>
    </source>
</evidence>
<dbReference type="CDD" id="cd06223">
    <property type="entry name" value="PRTases_typeI"/>
    <property type="match status" value="1"/>
</dbReference>
<sequence>MNGLALLTGNSNPKLAKSIAARLDVPLTDMLVSRFSEGEVRVEIKENIRGKDVFIIQPTCPPSNDSLMELLIILDAARRASAKRITAVIPYYGYARQDRKDQPRVPITAKLVANLMVAAGSKRILTMDLHANQIQGFFDIPVDHLYAITTLCDYFKDMNLNNIVVVSPDVGGVKMARAYAKRLGADLAIVDKRRESPEKTQVMNILGDVKGKHAILVDDIVATAGSLVEAVEALKKKGVKDVYAAISHGVLSGKATERLKNCSALKELVITDSIPLKPSKQIDKIKQVSVAPLLAEAIYRTHEEQSISCLFDEIKIK</sequence>
<dbReference type="InterPro" id="IPR000842">
    <property type="entry name" value="PRib_PP_synth_CS"/>
</dbReference>
<dbReference type="InterPro" id="IPR037515">
    <property type="entry name" value="Rib-P_diPkinase_bac"/>
</dbReference>
<dbReference type="GO" id="GO:0016301">
    <property type="term" value="F:kinase activity"/>
    <property type="evidence" value="ECO:0007669"/>
    <property type="project" value="UniProtKB-KW"/>
</dbReference>
<dbReference type="NCBIfam" id="NF002320">
    <property type="entry name" value="PRK01259.1"/>
    <property type="match status" value="1"/>
</dbReference>
<keyword evidence="8 13" id="KW-0418">Kinase</keyword>
<evidence type="ECO:0000256" key="4">
    <source>
        <dbReference type="ARBA" id="ARBA00022679"/>
    </source>
</evidence>
<dbReference type="GO" id="GO:0002189">
    <property type="term" value="C:ribose phosphate diphosphokinase complex"/>
    <property type="evidence" value="ECO:0007669"/>
    <property type="project" value="TreeGrafter"/>
</dbReference>
<dbReference type="FunFam" id="3.40.50.2020:FF:000002">
    <property type="entry name" value="Ribose-phosphate pyrophosphokinase"/>
    <property type="match status" value="1"/>
</dbReference>
<dbReference type="GO" id="GO:0006164">
    <property type="term" value="P:purine nucleotide biosynthetic process"/>
    <property type="evidence" value="ECO:0007669"/>
    <property type="project" value="TreeGrafter"/>
</dbReference>
<dbReference type="EMBL" id="UOGJ01000112">
    <property type="protein sequence ID" value="VAX36875.1"/>
    <property type="molecule type" value="Genomic_DNA"/>
</dbReference>
<comment type="pathway">
    <text evidence="2">Metabolic intermediate biosynthesis; 5-phospho-alpha-D-ribose 1-diphosphate biosynthesis; 5-phospho-alpha-D-ribose 1-diphosphate from D-ribose 5-phosphate (route I): step 1/1.</text>
</comment>
<dbReference type="PANTHER" id="PTHR10210">
    <property type="entry name" value="RIBOSE-PHOSPHATE DIPHOSPHOKINASE FAMILY MEMBER"/>
    <property type="match status" value="1"/>
</dbReference>
<evidence type="ECO:0000256" key="8">
    <source>
        <dbReference type="ARBA" id="ARBA00022777"/>
    </source>
</evidence>
<evidence type="ECO:0000256" key="5">
    <source>
        <dbReference type="ARBA" id="ARBA00022723"/>
    </source>
</evidence>
<dbReference type="GO" id="GO:0005524">
    <property type="term" value="F:ATP binding"/>
    <property type="evidence" value="ECO:0007669"/>
    <property type="project" value="UniProtKB-KW"/>
</dbReference>
<evidence type="ECO:0000256" key="11">
    <source>
        <dbReference type="ARBA" id="ARBA00049535"/>
    </source>
</evidence>
<evidence type="ECO:0000256" key="2">
    <source>
        <dbReference type="ARBA" id="ARBA00004996"/>
    </source>
</evidence>
<dbReference type="EC" id="2.7.6.1" evidence="3"/>
<comment type="cofactor">
    <cofactor evidence="1">
        <name>Mg(2+)</name>
        <dbReference type="ChEBI" id="CHEBI:18420"/>
    </cofactor>
</comment>
<evidence type="ECO:0000259" key="12">
    <source>
        <dbReference type="Pfam" id="PF13793"/>
    </source>
</evidence>
<reference evidence="13" key="1">
    <citation type="submission" date="2018-06" db="EMBL/GenBank/DDBJ databases">
        <authorList>
            <person name="Zhirakovskaya E."/>
        </authorList>
    </citation>
    <scope>NUCLEOTIDE SEQUENCE</scope>
</reference>
<dbReference type="GO" id="GO:0000287">
    <property type="term" value="F:magnesium ion binding"/>
    <property type="evidence" value="ECO:0007669"/>
    <property type="project" value="InterPro"/>
</dbReference>
<dbReference type="SMART" id="SM01400">
    <property type="entry name" value="Pribosyltran_N"/>
    <property type="match status" value="1"/>
</dbReference>
<dbReference type="NCBIfam" id="TIGR01251">
    <property type="entry name" value="ribP_PPkin"/>
    <property type="match status" value="1"/>
</dbReference>
<dbReference type="InterPro" id="IPR005946">
    <property type="entry name" value="Rib-P_diPkinase"/>
</dbReference>
<dbReference type="PROSITE" id="PS00114">
    <property type="entry name" value="PRPP_SYNTHASE"/>
    <property type="match status" value="1"/>
</dbReference>
<keyword evidence="9" id="KW-0067">ATP-binding</keyword>
<keyword evidence="10" id="KW-0460">Magnesium</keyword>
<evidence type="ECO:0000256" key="10">
    <source>
        <dbReference type="ARBA" id="ARBA00022842"/>
    </source>
</evidence>
<evidence type="ECO:0000313" key="13">
    <source>
        <dbReference type="EMBL" id="VAX36875.1"/>
    </source>
</evidence>
<keyword evidence="6" id="KW-0545">Nucleotide biosynthesis</keyword>
<dbReference type="InterPro" id="IPR029057">
    <property type="entry name" value="PRTase-like"/>
</dbReference>
<dbReference type="FunFam" id="3.40.50.2020:FF:000001">
    <property type="entry name" value="Ribose-phosphate pyrophosphokinase"/>
    <property type="match status" value="1"/>
</dbReference>
<dbReference type="GO" id="GO:0004749">
    <property type="term" value="F:ribose phosphate diphosphokinase activity"/>
    <property type="evidence" value="ECO:0007669"/>
    <property type="project" value="UniProtKB-EC"/>
</dbReference>
<name>A0A3B1DX86_9ZZZZ</name>
<dbReference type="InterPro" id="IPR000836">
    <property type="entry name" value="PRTase_dom"/>
</dbReference>
<evidence type="ECO:0000256" key="9">
    <source>
        <dbReference type="ARBA" id="ARBA00022840"/>
    </source>
</evidence>
<dbReference type="InterPro" id="IPR029099">
    <property type="entry name" value="Pribosyltran_N"/>
</dbReference>
<dbReference type="GO" id="GO:0005737">
    <property type="term" value="C:cytoplasm"/>
    <property type="evidence" value="ECO:0007669"/>
    <property type="project" value="TreeGrafter"/>
</dbReference>
<evidence type="ECO:0000256" key="7">
    <source>
        <dbReference type="ARBA" id="ARBA00022741"/>
    </source>
</evidence>
<comment type="catalytic activity">
    <reaction evidence="11">
        <text>D-ribose 5-phosphate + ATP = 5-phospho-alpha-D-ribose 1-diphosphate + AMP + H(+)</text>
        <dbReference type="Rhea" id="RHEA:15609"/>
        <dbReference type="ChEBI" id="CHEBI:15378"/>
        <dbReference type="ChEBI" id="CHEBI:30616"/>
        <dbReference type="ChEBI" id="CHEBI:58017"/>
        <dbReference type="ChEBI" id="CHEBI:78346"/>
        <dbReference type="ChEBI" id="CHEBI:456215"/>
        <dbReference type="EC" id="2.7.6.1"/>
    </reaction>
</comment>